<keyword evidence="4" id="KW-0143">Chaperone</keyword>
<evidence type="ECO:0000256" key="2">
    <source>
        <dbReference type="ARBA" id="ARBA00022741"/>
    </source>
</evidence>
<evidence type="ECO:0000313" key="9">
    <source>
        <dbReference type="Proteomes" id="UP000178991"/>
    </source>
</evidence>
<dbReference type="InterPro" id="IPR003593">
    <property type="entry name" value="AAA+_ATPase"/>
</dbReference>
<evidence type="ECO:0000256" key="4">
    <source>
        <dbReference type="ARBA" id="ARBA00023186"/>
    </source>
</evidence>
<dbReference type="PANTHER" id="PTHR11638:SF145">
    <property type="entry name" value="CLPA_B PROTEASE ATP BINDING SUBUNIT-RELATED"/>
    <property type="match status" value="1"/>
</dbReference>
<dbReference type="GO" id="GO:0005524">
    <property type="term" value="F:ATP binding"/>
    <property type="evidence" value="ECO:0007669"/>
    <property type="project" value="UniProtKB-KW"/>
</dbReference>
<keyword evidence="6" id="KW-0812">Transmembrane</keyword>
<dbReference type="InterPro" id="IPR019489">
    <property type="entry name" value="Clp_ATPase_C"/>
</dbReference>
<dbReference type="Gene3D" id="3.40.50.300">
    <property type="entry name" value="P-loop containing nucleotide triphosphate hydrolases"/>
    <property type="match status" value="2"/>
</dbReference>
<evidence type="ECO:0000256" key="6">
    <source>
        <dbReference type="SAM" id="Phobius"/>
    </source>
</evidence>
<dbReference type="Pfam" id="PF10431">
    <property type="entry name" value="ClpB_D2-small"/>
    <property type="match status" value="1"/>
</dbReference>
<accession>A0A1G2HKF2</accession>
<keyword evidence="6" id="KW-1133">Transmembrane helix</keyword>
<feature type="transmembrane region" description="Helical" evidence="6">
    <location>
        <begin position="23"/>
        <end position="50"/>
    </location>
</feature>
<dbReference type="InterPro" id="IPR003959">
    <property type="entry name" value="ATPase_AAA_core"/>
</dbReference>
<dbReference type="CDD" id="cd19499">
    <property type="entry name" value="RecA-like_ClpB_Hsp104-like"/>
    <property type="match status" value="1"/>
</dbReference>
<dbReference type="SMART" id="SM01086">
    <property type="entry name" value="ClpB_D2-small"/>
    <property type="match status" value="1"/>
</dbReference>
<dbReference type="Gene3D" id="1.10.8.60">
    <property type="match status" value="2"/>
</dbReference>
<sequence length="851" mass="97002">MLFYFDTRETSVSKSLRILSFPLFYYAGIFSQIFFYLFVISLFLIGFSFLGYVDQSFAIKTPTLFLFLFLLFLEIQLFVELKVKNLRINKSFSEAVLDIENYNLAEFLNLESCNIVENAIKVCKQRKLSEVSSEALLYAALDKSKDVQILIFRLGINAKKLQADLKNYLEKLQRQDKFKLLLSDSFKKTITKAAQLANERGHSFISEKEILVALAKEDEFFKKVLIDQDLKEKDIDYITLWLSKVEERIDRNKKFWTRENLAKSGSLGKSWASGFTVTLDRFCVDWSRVASKNIFSEIIGHQKEIDELETVLAKSSLSNALILGDKGSGRKSIVEAVAQKCFLGISLSELNNKRIVELDMIALLAQIQDHEKLETILDQIFQEVVLAGNVILVIDEIDQFVEQKVSKPGATDISGILAKYLALPNFQFIGISSFDGLHRKLEQNPSFLEYFRKIEISEVSEIETIRILQNLALGLEQKYNILIIYPTIREIVNLTSRYFPSTPFPQKAIDVLSESASYVRSLKEKVVKPHHIAKIISDKTQIPVGKMDFKEKEVLLNLEDLIHKRIINQEDAVSEVSIAMRRARSGLGSKKRPMGVFLFMGPTGVGKTETAKALAEIYFNGENKMIRLDMSEFQAISDIPRLIGAVSPVEQQGLLTTPVRENPFSLVLLDEIEKSYTDILNLFLQVFDEGHITDGQGRKIIFTNTIIICTSNAGSKEIFQSVESGVKIEKDKLLDNLFSRGIFKPEFINRFDATVIFHPLTKGNLMDIAQLTFTDLAKKLKEKDIDLIFSDSLKEKIVELSYKPEFGAREMRRVMQDKIENKIAQALISDKISKGDKIEINPDNFEIHIIK</sequence>
<dbReference type="Pfam" id="PF02861">
    <property type="entry name" value="Clp_N"/>
    <property type="match status" value="1"/>
</dbReference>
<dbReference type="SUPFAM" id="SSF52540">
    <property type="entry name" value="P-loop containing nucleoside triphosphate hydrolases"/>
    <property type="match status" value="2"/>
</dbReference>
<evidence type="ECO:0000256" key="5">
    <source>
        <dbReference type="PROSITE-ProRule" id="PRU01251"/>
    </source>
</evidence>
<dbReference type="InterPro" id="IPR027417">
    <property type="entry name" value="P-loop_NTPase"/>
</dbReference>
<dbReference type="Pfam" id="PF17871">
    <property type="entry name" value="AAA_lid_9"/>
    <property type="match status" value="1"/>
</dbReference>
<protein>
    <recommendedName>
        <fullName evidence="7">Clp R domain-containing protein</fullName>
    </recommendedName>
</protein>
<dbReference type="PANTHER" id="PTHR11638">
    <property type="entry name" value="ATP-DEPENDENT CLP PROTEASE"/>
    <property type="match status" value="1"/>
</dbReference>
<feature type="transmembrane region" description="Helical" evidence="6">
    <location>
        <begin position="62"/>
        <end position="79"/>
    </location>
</feature>
<keyword evidence="6" id="KW-0472">Membrane</keyword>
<dbReference type="InterPro" id="IPR036628">
    <property type="entry name" value="Clp_N_dom_sf"/>
</dbReference>
<dbReference type="PRINTS" id="PR00300">
    <property type="entry name" value="CLPPROTEASEA"/>
</dbReference>
<gene>
    <name evidence="8" type="ORF">A2639_01430</name>
</gene>
<dbReference type="Gene3D" id="1.10.1780.10">
    <property type="entry name" value="Clp, N-terminal domain"/>
    <property type="match status" value="1"/>
</dbReference>
<organism evidence="8 9">
    <name type="scientific">Candidatus Staskawiczbacteria bacterium RIFCSPHIGHO2_01_FULL_34_27</name>
    <dbReference type="NCBI Taxonomy" id="1802199"/>
    <lineage>
        <taxon>Bacteria</taxon>
        <taxon>Candidatus Staskawicziibacteriota</taxon>
    </lineage>
</organism>
<evidence type="ECO:0000313" key="8">
    <source>
        <dbReference type="EMBL" id="OGZ62933.1"/>
    </source>
</evidence>
<evidence type="ECO:0000256" key="1">
    <source>
        <dbReference type="ARBA" id="ARBA00022737"/>
    </source>
</evidence>
<dbReference type="PROSITE" id="PS51903">
    <property type="entry name" value="CLP_R"/>
    <property type="match status" value="1"/>
</dbReference>
<dbReference type="GO" id="GO:0016887">
    <property type="term" value="F:ATP hydrolysis activity"/>
    <property type="evidence" value="ECO:0007669"/>
    <property type="project" value="InterPro"/>
</dbReference>
<proteinExistence type="predicted"/>
<dbReference type="AlphaFoldDB" id="A0A1G2HKF2"/>
<comment type="caution">
    <text evidence="8">The sequence shown here is derived from an EMBL/GenBank/DDBJ whole genome shotgun (WGS) entry which is preliminary data.</text>
</comment>
<evidence type="ECO:0000256" key="3">
    <source>
        <dbReference type="ARBA" id="ARBA00022840"/>
    </source>
</evidence>
<dbReference type="Proteomes" id="UP000178991">
    <property type="component" value="Unassembled WGS sequence"/>
</dbReference>
<evidence type="ECO:0000259" key="7">
    <source>
        <dbReference type="PROSITE" id="PS51903"/>
    </source>
</evidence>
<dbReference type="GO" id="GO:0034605">
    <property type="term" value="P:cellular response to heat"/>
    <property type="evidence" value="ECO:0007669"/>
    <property type="project" value="TreeGrafter"/>
</dbReference>
<keyword evidence="3" id="KW-0067">ATP-binding</keyword>
<dbReference type="GO" id="GO:0005737">
    <property type="term" value="C:cytoplasm"/>
    <property type="evidence" value="ECO:0007669"/>
    <property type="project" value="TreeGrafter"/>
</dbReference>
<keyword evidence="2" id="KW-0547">Nucleotide-binding</keyword>
<feature type="domain" description="Clp R" evidence="7">
    <location>
        <begin position="105"/>
        <end position="245"/>
    </location>
</feature>
<dbReference type="SUPFAM" id="SSF81923">
    <property type="entry name" value="Double Clp-N motif"/>
    <property type="match status" value="1"/>
</dbReference>
<dbReference type="EMBL" id="MHOL01000010">
    <property type="protein sequence ID" value="OGZ62933.1"/>
    <property type="molecule type" value="Genomic_DNA"/>
</dbReference>
<keyword evidence="1 5" id="KW-0677">Repeat</keyword>
<dbReference type="Pfam" id="PF07724">
    <property type="entry name" value="AAA_2"/>
    <property type="match status" value="1"/>
</dbReference>
<dbReference type="InterPro" id="IPR001270">
    <property type="entry name" value="ClpA/B"/>
</dbReference>
<dbReference type="InterPro" id="IPR004176">
    <property type="entry name" value="Clp_R_N"/>
</dbReference>
<name>A0A1G2HKF2_9BACT</name>
<dbReference type="InterPro" id="IPR041546">
    <property type="entry name" value="ClpA/ClpB_AAA_lid"/>
</dbReference>
<dbReference type="SMART" id="SM00382">
    <property type="entry name" value="AAA"/>
    <property type="match status" value="2"/>
</dbReference>
<dbReference type="CDD" id="cd00009">
    <property type="entry name" value="AAA"/>
    <property type="match status" value="1"/>
</dbReference>
<dbReference type="InterPro" id="IPR050130">
    <property type="entry name" value="ClpA_ClpB"/>
</dbReference>
<dbReference type="Pfam" id="PF00004">
    <property type="entry name" value="AAA"/>
    <property type="match status" value="1"/>
</dbReference>
<reference evidence="8 9" key="1">
    <citation type="journal article" date="2016" name="Nat. Commun.">
        <title>Thousands of microbial genomes shed light on interconnected biogeochemical processes in an aquifer system.</title>
        <authorList>
            <person name="Anantharaman K."/>
            <person name="Brown C.T."/>
            <person name="Hug L.A."/>
            <person name="Sharon I."/>
            <person name="Castelle C.J."/>
            <person name="Probst A.J."/>
            <person name="Thomas B.C."/>
            <person name="Singh A."/>
            <person name="Wilkins M.J."/>
            <person name="Karaoz U."/>
            <person name="Brodie E.L."/>
            <person name="Williams K.H."/>
            <person name="Hubbard S.S."/>
            <person name="Banfield J.F."/>
        </authorList>
    </citation>
    <scope>NUCLEOTIDE SEQUENCE [LARGE SCALE GENOMIC DNA]</scope>
</reference>